<dbReference type="Proteomes" id="UP000807504">
    <property type="component" value="Unassembled WGS sequence"/>
</dbReference>
<name>A0A8T0FE90_ARGBR</name>
<accession>A0A8T0FE90</accession>
<gene>
    <name evidence="2" type="ORF">HNY73_006663</name>
</gene>
<dbReference type="AlphaFoldDB" id="A0A8T0FE90"/>
<comment type="caution">
    <text evidence="2">The sequence shown here is derived from an EMBL/GenBank/DDBJ whole genome shotgun (WGS) entry which is preliminary data.</text>
</comment>
<sequence>MTQDSNAIRASRRRKLDANSRTHCAPSLHDLSLDLELNPSEVDNSRDASSHYQQNLEYERKHVHMNFTPALYKSENVSRFARKLVVF</sequence>
<evidence type="ECO:0000313" key="3">
    <source>
        <dbReference type="Proteomes" id="UP000807504"/>
    </source>
</evidence>
<dbReference type="EMBL" id="JABXBU010000012">
    <property type="protein sequence ID" value="KAF8788642.1"/>
    <property type="molecule type" value="Genomic_DNA"/>
</dbReference>
<evidence type="ECO:0000313" key="2">
    <source>
        <dbReference type="EMBL" id="KAF8788642.1"/>
    </source>
</evidence>
<feature type="region of interest" description="Disordered" evidence="1">
    <location>
        <begin position="1"/>
        <end position="23"/>
    </location>
</feature>
<proteinExistence type="predicted"/>
<organism evidence="2 3">
    <name type="scientific">Argiope bruennichi</name>
    <name type="common">Wasp spider</name>
    <name type="synonym">Aranea bruennichi</name>
    <dbReference type="NCBI Taxonomy" id="94029"/>
    <lineage>
        <taxon>Eukaryota</taxon>
        <taxon>Metazoa</taxon>
        <taxon>Ecdysozoa</taxon>
        <taxon>Arthropoda</taxon>
        <taxon>Chelicerata</taxon>
        <taxon>Arachnida</taxon>
        <taxon>Araneae</taxon>
        <taxon>Araneomorphae</taxon>
        <taxon>Entelegynae</taxon>
        <taxon>Araneoidea</taxon>
        <taxon>Araneidae</taxon>
        <taxon>Argiope</taxon>
    </lineage>
</organism>
<evidence type="ECO:0000256" key="1">
    <source>
        <dbReference type="SAM" id="MobiDB-lite"/>
    </source>
</evidence>
<keyword evidence="3" id="KW-1185">Reference proteome</keyword>
<protein>
    <submittedName>
        <fullName evidence="2">Uncharacterized protein</fullName>
    </submittedName>
</protein>
<reference evidence="2" key="2">
    <citation type="submission" date="2020-06" db="EMBL/GenBank/DDBJ databases">
        <authorList>
            <person name="Sheffer M."/>
        </authorList>
    </citation>
    <scope>NUCLEOTIDE SEQUENCE</scope>
</reference>
<reference evidence="2" key="1">
    <citation type="journal article" date="2020" name="bioRxiv">
        <title>Chromosome-level reference genome of the European wasp spider Argiope bruennichi: a resource for studies on range expansion and evolutionary adaptation.</title>
        <authorList>
            <person name="Sheffer M.M."/>
            <person name="Hoppe A."/>
            <person name="Krehenwinkel H."/>
            <person name="Uhl G."/>
            <person name="Kuss A.W."/>
            <person name="Jensen L."/>
            <person name="Jensen C."/>
            <person name="Gillespie R.G."/>
            <person name="Hoff K.J."/>
            <person name="Prost S."/>
        </authorList>
    </citation>
    <scope>NUCLEOTIDE SEQUENCE</scope>
</reference>